<gene>
    <name evidence="2" type="ORF">LTR62_002084</name>
</gene>
<feature type="compositionally biased region" description="Polar residues" evidence="1">
    <location>
        <begin position="60"/>
        <end position="69"/>
    </location>
</feature>
<evidence type="ECO:0000313" key="3">
    <source>
        <dbReference type="Proteomes" id="UP001310890"/>
    </source>
</evidence>
<organism evidence="2 3">
    <name type="scientific">Meristemomyces frigidus</name>
    <dbReference type="NCBI Taxonomy" id="1508187"/>
    <lineage>
        <taxon>Eukaryota</taxon>
        <taxon>Fungi</taxon>
        <taxon>Dikarya</taxon>
        <taxon>Ascomycota</taxon>
        <taxon>Pezizomycotina</taxon>
        <taxon>Dothideomycetes</taxon>
        <taxon>Dothideomycetidae</taxon>
        <taxon>Mycosphaerellales</taxon>
        <taxon>Teratosphaeriaceae</taxon>
        <taxon>Meristemomyces</taxon>
    </lineage>
</organism>
<feature type="region of interest" description="Disordered" evidence="1">
    <location>
        <begin position="147"/>
        <end position="261"/>
    </location>
</feature>
<dbReference type="Pfam" id="PF20104">
    <property type="entry name" value="DUF6494"/>
    <property type="match status" value="1"/>
</dbReference>
<feature type="compositionally biased region" description="Pro residues" evidence="1">
    <location>
        <begin position="75"/>
        <end position="98"/>
    </location>
</feature>
<name>A0AAN7TMZ6_9PEZI</name>
<dbReference type="Proteomes" id="UP001310890">
    <property type="component" value="Unassembled WGS sequence"/>
</dbReference>
<comment type="caution">
    <text evidence="2">The sequence shown here is derived from an EMBL/GenBank/DDBJ whole genome shotgun (WGS) entry which is preliminary data.</text>
</comment>
<reference evidence="2" key="1">
    <citation type="submission" date="2023-08" db="EMBL/GenBank/DDBJ databases">
        <title>Black Yeasts Isolated from many extreme environments.</title>
        <authorList>
            <person name="Coleine C."/>
            <person name="Stajich J.E."/>
            <person name="Selbmann L."/>
        </authorList>
    </citation>
    <scope>NUCLEOTIDE SEQUENCE</scope>
    <source>
        <strain evidence="2">CCFEE 5401</strain>
    </source>
</reference>
<evidence type="ECO:0000256" key="1">
    <source>
        <dbReference type="SAM" id="MobiDB-lite"/>
    </source>
</evidence>
<accession>A0AAN7TMZ6</accession>
<dbReference type="InterPro" id="IPR045471">
    <property type="entry name" value="DUF6494"/>
</dbReference>
<feature type="compositionally biased region" description="Basic and acidic residues" evidence="1">
    <location>
        <begin position="168"/>
        <end position="261"/>
    </location>
</feature>
<feature type="compositionally biased region" description="Basic and acidic residues" evidence="1">
    <location>
        <begin position="147"/>
        <end position="158"/>
    </location>
</feature>
<sequence length="449" mass="53845">MAFVGDDGYDYDRQGRGRSPRGFYDDYRRTQYLDPRPTGGLHRTRSHGHQPQPNIYIYNDQIQDAQQRAGSPYSQMPPPPPPSQLVPGQYPMPPPPQAIPMQYATPPPPPQVTNVMYPPSPGYRGHGRLGDKLVEDFAEIAIHDRMRSRSRGRSDVGGDRSGYYQWELARKERELEEEKRKLLSEKEWELRKMRDDEKRRRKQLDEDAEEKRIVTEYEAKQRKKAADAKEAELRLREKLDREKREQKEEEERMKAKFKQDEEDAKKREKEAWLEFERKRQAKEEKEKADKKAEKEKFEHEMRKRLESFGVYSQAQIDYMVDEEKAKEQNKARSRSHSRVHVETDELTVWRPSRPVYPKIHRDYIEIETLIYYGVEYEYDRDTNYIILKREMTKYETDVLFEHTRRIRAGDRTLLIEEPKKDAKNYAWYRKRDRSSSRVRKVGILEVQRK</sequence>
<dbReference type="AlphaFoldDB" id="A0AAN7TMZ6"/>
<dbReference type="SUPFAM" id="SSF81995">
    <property type="entry name" value="beta-sandwich domain of Sec23/24"/>
    <property type="match status" value="1"/>
</dbReference>
<proteinExistence type="predicted"/>
<protein>
    <submittedName>
        <fullName evidence="2">Uncharacterized protein</fullName>
    </submittedName>
</protein>
<dbReference type="EMBL" id="JAVRRL010000015">
    <property type="protein sequence ID" value="KAK5114925.1"/>
    <property type="molecule type" value="Genomic_DNA"/>
</dbReference>
<feature type="region of interest" description="Disordered" evidence="1">
    <location>
        <begin position="1"/>
        <end position="107"/>
    </location>
</feature>
<evidence type="ECO:0000313" key="2">
    <source>
        <dbReference type="EMBL" id="KAK5114925.1"/>
    </source>
</evidence>